<dbReference type="Pfam" id="PF01370">
    <property type="entry name" value="Epimerase"/>
    <property type="match status" value="1"/>
</dbReference>
<dbReference type="InterPro" id="IPR036291">
    <property type="entry name" value="NAD(P)-bd_dom_sf"/>
</dbReference>
<dbReference type="Gene3D" id="3.40.50.720">
    <property type="entry name" value="NAD(P)-binding Rossmann-like Domain"/>
    <property type="match status" value="1"/>
</dbReference>
<dbReference type="PANTHER" id="PTHR43574">
    <property type="entry name" value="EPIMERASE-RELATED"/>
    <property type="match status" value="1"/>
</dbReference>
<sequence>MRILLTGAAGFIGYHVAERLLERGDMVVGVDNLNPYYSVELKEARLARLTDRRGFEFHHSDACDSSALQQLDNQNRFDAILHLAAQAGVRYSVQNPFAYVDANVTGQVSVFEMAAKRPGLPVIYASSSSVYGANEKVPFSESDRVDSPISVYAATKKAGEMLASAYAHTWGVPSTGLRFFTVYGPYGRPDMAPWLFTEALLHNREISVFNGGDMERDFTHISDIVEGVVAATELMATSPDKAAPVYNLGNNRPVRLMHFIHSIEDATQRKAQINFKPKPKGDVVRTYADISLAQRDLGFSPKTTLDEGIPAFVTWFKSYHGL</sequence>
<dbReference type="EMBL" id="JAWLIP010000007">
    <property type="protein sequence ID" value="MDV6227808.1"/>
    <property type="molecule type" value="Genomic_DNA"/>
</dbReference>
<dbReference type="PRINTS" id="PR01713">
    <property type="entry name" value="NUCEPIMERASE"/>
</dbReference>
<evidence type="ECO:0000256" key="1">
    <source>
        <dbReference type="ARBA" id="ARBA00023027"/>
    </source>
</evidence>
<dbReference type="Proteomes" id="UP001185659">
    <property type="component" value="Unassembled WGS sequence"/>
</dbReference>
<gene>
    <name evidence="3" type="ORF">R2G56_16025</name>
</gene>
<feature type="domain" description="NAD-dependent epimerase/dehydratase" evidence="2">
    <location>
        <begin position="3"/>
        <end position="249"/>
    </location>
</feature>
<name>A0ABU4ANI8_9HYPH</name>
<protein>
    <submittedName>
        <fullName evidence="3">GDP-mannose 4,6-dehydratase</fullName>
        <ecNumber evidence="3">4.2.1.47</ecNumber>
    </submittedName>
</protein>
<dbReference type="InterPro" id="IPR001509">
    <property type="entry name" value="Epimerase_deHydtase"/>
</dbReference>
<proteinExistence type="predicted"/>
<dbReference type="EC" id="4.2.1.47" evidence="3"/>
<dbReference type="GO" id="GO:0008446">
    <property type="term" value="F:GDP-mannose 4,6-dehydratase activity"/>
    <property type="evidence" value="ECO:0007669"/>
    <property type="project" value="UniProtKB-EC"/>
</dbReference>
<keyword evidence="3" id="KW-0456">Lyase</keyword>
<evidence type="ECO:0000259" key="2">
    <source>
        <dbReference type="Pfam" id="PF01370"/>
    </source>
</evidence>
<dbReference type="SUPFAM" id="SSF51735">
    <property type="entry name" value="NAD(P)-binding Rossmann-fold domains"/>
    <property type="match status" value="1"/>
</dbReference>
<keyword evidence="4" id="KW-1185">Reference proteome</keyword>
<reference evidence="3 4" key="1">
    <citation type="submission" date="2023-10" db="EMBL/GenBank/DDBJ databases">
        <authorList>
            <person name="Venkata Ramana C."/>
            <person name="Sasikala C."/>
            <person name="Dhurka M."/>
        </authorList>
    </citation>
    <scope>NUCLEOTIDE SEQUENCE [LARGE SCALE GENOMIC DNA]</scope>
    <source>
        <strain evidence="3 4">KCTC 32151</strain>
    </source>
</reference>
<evidence type="ECO:0000313" key="3">
    <source>
        <dbReference type="EMBL" id="MDV6227808.1"/>
    </source>
</evidence>
<comment type="caution">
    <text evidence="3">The sequence shown here is derived from an EMBL/GenBank/DDBJ whole genome shotgun (WGS) entry which is preliminary data.</text>
</comment>
<keyword evidence="1" id="KW-0520">NAD</keyword>
<organism evidence="3 4">
    <name type="scientific">Nitratireductor aquimarinus</name>
    <dbReference type="NCBI Taxonomy" id="889300"/>
    <lineage>
        <taxon>Bacteria</taxon>
        <taxon>Pseudomonadati</taxon>
        <taxon>Pseudomonadota</taxon>
        <taxon>Alphaproteobacteria</taxon>
        <taxon>Hyphomicrobiales</taxon>
        <taxon>Phyllobacteriaceae</taxon>
        <taxon>Nitratireductor</taxon>
    </lineage>
</organism>
<dbReference type="RefSeq" id="WP_317561947.1">
    <property type="nucleotide sequence ID" value="NZ_JAWLIP010000007.1"/>
</dbReference>
<evidence type="ECO:0000313" key="4">
    <source>
        <dbReference type="Proteomes" id="UP001185659"/>
    </source>
</evidence>
<accession>A0ABU4ANI8</accession>